<dbReference type="InterPro" id="IPR011008">
    <property type="entry name" value="Dimeric_a/b-barrel"/>
</dbReference>
<reference evidence="1" key="1">
    <citation type="submission" date="2022-12" db="EMBL/GenBank/DDBJ databases">
        <authorList>
            <person name="Deng Y."/>
            <person name="Zhang Y.-Q."/>
        </authorList>
    </citation>
    <scope>NUCLEOTIDE SEQUENCE</scope>
    <source>
        <strain evidence="1">CPCC 205372</strain>
    </source>
</reference>
<name>A0ABT4PZJ7_9MYCO</name>
<dbReference type="Gene3D" id="3.30.70.100">
    <property type="match status" value="1"/>
</dbReference>
<sequence>MTELRTYTLADAAALRRYTTIFWPRHIHTLRRYGIVVHGVWTDTAADGCRVVALVGYPPGEDPTRLAEDYRASRDYAEDHAEFAVSSIISEQTVTLEPIAASPLR</sequence>
<accession>A0ABT4PZJ7</accession>
<evidence type="ECO:0000313" key="1">
    <source>
        <dbReference type="EMBL" id="MCZ8382000.1"/>
    </source>
</evidence>
<evidence type="ECO:0000313" key="2">
    <source>
        <dbReference type="Proteomes" id="UP001142153"/>
    </source>
</evidence>
<organism evidence="1 2">
    <name type="scientific">Mycobacterium hippophais</name>
    <dbReference type="NCBI Taxonomy" id="3016340"/>
    <lineage>
        <taxon>Bacteria</taxon>
        <taxon>Bacillati</taxon>
        <taxon>Actinomycetota</taxon>
        <taxon>Actinomycetes</taxon>
        <taxon>Mycobacteriales</taxon>
        <taxon>Mycobacteriaceae</taxon>
        <taxon>Mycobacterium</taxon>
    </lineage>
</organism>
<gene>
    <name evidence="1" type="ORF">O6P37_24335</name>
</gene>
<dbReference type="EMBL" id="JAPZPY010000014">
    <property type="protein sequence ID" value="MCZ8382000.1"/>
    <property type="molecule type" value="Genomic_DNA"/>
</dbReference>
<dbReference type="SUPFAM" id="SSF54909">
    <property type="entry name" value="Dimeric alpha+beta barrel"/>
    <property type="match status" value="1"/>
</dbReference>
<protein>
    <submittedName>
        <fullName evidence="1">NIPSNAP domain-containing protein</fullName>
    </submittedName>
</protein>
<keyword evidence="2" id="KW-1185">Reference proteome</keyword>
<comment type="caution">
    <text evidence="1">The sequence shown here is derived from an EMBL/GenBank/DDBJ whole genome shotgun (WGS) entry which is preliminary data.</text>
</comment>
<proteinExistence type="predicted"/>
<dbReference type="Proteomes" id="UP001142153">
    <property type="component" value="Unassembled WGS sequence"/>
</dbReference>